<gene>
    <name evidence="1" type="ORF">BI347_02960</name>
</gene>
<proteinExistence type="predicted"/>
<evidence type="ECO:0000313" key="2">
    <source>
        <dbReference type="Proteomes" id="UP000180088"/>
    </source>
</evidence>
<dbReference type="InterPro" id="IPR024409">
    <property type="entry name" value="DUF3833"/>
</dbReference>
<evidence type="ECO:0008006" key="3">
    <source>
        <dbReference type="Google" id="ProtNLM"/>
    </source>
</evidence>
<dbReference type="Pfam" id="PF12915">
    <property type="entry name" value="DUF3833"/>
    <property type="match status" value="1"/>
</dbReference>
<dbReference type="AlphaFoldDB" id="A0A1S1WZ44"/>
<name>A0A1S1WZ44_9NEIS</name>
<evidence type="ECO:0000313" key="1">
    <source>
        <dbReference type="EMBL" id="OHX12577.1"/>
    </source>
</evidence>
<accession>A0A1S1WZ44</accession>
<comment type="caution">
    <text evidence="1">The sequence shown here is derived from an EMBL/GenBank/DDBJ whole genome shotgun (WGS) entry which is preliminary data.</text>
</comment>
<dbReference type="STRING" id="1903179.BI347_02960"/>
<protein>
    <recommendedName>
        <fullName evidence="3">Lipoprotein</fullName>
    </recommendedName>
</protein>
<sequence length="172" mass="19608">MRRLACLALLLAGCAGPRVEDYAAAQPIFDPAQFFLGKTQAWGMFQDRQGRLAKRFSVEMDGRLQDGELVLDERFLYADGSRQRRVWRLRHGSDRLWHCLAGDVAGEARGAAAGNALHWRYQLRLPVDGNEYLVDMDDWMFLIDKRSMLNRASMSKLGLGLGEVTLFFRKPE</sequence>
<dbReference type="RefSeq" id="WP_071115266.1">
    <property type="nucleotide sequence ID" value="NZ_MKCS01000001.1"/>
</dbReference>
<dbReference type="OrthoDB" id="5296954at2"/>
<organism evidence="1 2">
    <name type="scientific">Chromobacterium sphagni</name>
    <dbReference type="NCBI Taxonomy" id="1903179"/>
    <lineage>
        <taxon>Bacteria</taxon>
        <taxon>Pseudomonadati</taxon>
        <taxon>Pseudomonadota</taxon>
        <taxon>Betaproteobacteria</taxon>
        <taxon>Neisseriales</taxon>
        <taxon>Chromobacteriaceae</taxon>
        <taxon>Chromobacterium</taxon>
    </lineage>
</organism>
<dbReference type="Proteomes" id="UP000180088">
    <property type="component" value="Unassembled WGS sequence"/>
</dbReference>
<reference evidence="1 2" key="1">
    <citation type="submission" date="2016-09" db="EMBL/GenBank/DDBJ databases">
        <title>Chromobacterium muskegensis sp. nov., an insecticidal bacterium isolated from Sphagnum bogs.</title>
        <authorList>
            <person name="Sparks M.E."/>
            <person name="Blackburn M.B."/>
            <person name="Gundersen-Rindal D.E."/>
            <person name="Mitchell A."/>
            <person name="Farrar R."/>
            <person name="Kuhar D."/>
        </authorList>
    </citation>
    <scope>NUCLEOTIDE SEQUENCE [LARGE SCALE GENOMIC DNA]</scope>
    <source>
        <strain evidence="1 2">37-2</strain>
    </source>
</reference>
<dbReference type="EMBL" id="MKCS01000001">
    <property type="protein sequence ID" value="OHX12577.1"/>
    <property type="molecule type" value="Genomic_DNA"/>
</dbReference>